<evidence type="ECO:0000313" key="3">
    <source>
        <dbReference type="EMBL" id="KAG6951025.1"/>
    </source>
</evidence>
<organism evidence="3 4">
    <name type="scientific">Phytophthora cactorum</name>
    <dbReference type="NCBI Taxonomy" id="29920"/>
    <lineage>
        <taxon>Eukaryota</taxon>
        <taxon>Sar</taxon>
        <taxon>Stramenopiles</taxon>
        <taxon>Oomycota</taxon>
        <taxon>Peronosporomycetes</taxon>
        <taxon>Peronosporales</taxon>
        <taxon>Peronosporaceae</taxon>
        <taxon>Phytophthora</taxon>
    </lineage>
</organism>
<dbReference type="OrthoDB" id="116472at2759"/>
<name>A0A8T1U1D0_9STRA</name>
<reference evidence="3" key="1">
    <citation type="submission" date="2021-01" db="EMBL/GenBank/DDBJ databases">
        <title>Phytophthora aleatoria, a newly-described species from Pinus radiata is distinct from Phytophthora cactorum isolates based on comparative genomics.</title>
        <authorList>
            <person name="Mcdougal R."/>
            <person name="Panda P."/>
            <person name="Williams N."/>
            <person name="Studholme D.J."/>
        </authorList>
    </citation>
    <scope>NUCLEOTIDE SEQUENCE</scope>
    <source>
        <strain evidence="3">NZFS 3830</strain>
    </source>
</reference>
<feature type="coiled-coil region" evidence="1">
    <location>
        <begin position="137"/>
        <end position="164"/>
    </location>
</feature>
<dbReference type="AlphaFoldDB" id="A0A8T1U1D0"/>
<gene>
    <name evidence="3" type="ORF">JG687_00013872</name>
</gene>
<protein>
    <submittedName>
        <fullName evidence="3">Uncharacterized protein</fullName>
    </submittedName>
</protein>
<keyword evidence="1" id="KW-0175">Coiled coil</keyword>
<dbReference type="Proteomes" id="UP000688947">
    <property type="component" value="Unassembled WGS sequence"/>
</dbReference>
<feature type="region of interest" description="Disordered" evidence="2">
    <location>
        <begin position="48"/>
        <end position="85"/>
    </location>
</feature>
<evidence type="ECO:0000256" key="1">
    <source>
        <dbReference type="SAM" id="Coils"/>
    </source>
</evidence>
<accession>A0A8T1U1D0</accession>
<dbReference type="VEuPathDB" id="FungiDB:PC110_g20331"/>
<comment type="caution">
    <text evidence="3">The sequence shown here is derived from an EMBL/GenBank/DDBJ whole genome shotgun (WGS) entry which is preliminary data.</text>
</comment>
<evidence type="ECO:0000256" key="2">
    <source>
        <dbReference type="SAM" id="MobiDB-lite"/>
    </source>
</evidence>
<evidence type="ECO:0000313" key="4">
    <source>
        <dbReference type="Proteomes" id="UP000688947"/>
    </source>
</evidence>
<sequence length="549" mass="61438">MIPQLTTPFSAMDAFESNFNLSKFLHEMDELDQLQDVHLETLRSKRKRDLDVEEEPELKKLKSTAPLETTKTPKPAPRKRQSTSWLRRKQELTALRCESEDLETRVTFLRMDIDRRNAIQQSLPTVNEDQGMWQSVAAIARQECESAQIENARLKNEVQLYLRASGMLQTQVFAAETRRRQLLNSTLVFTDAFRVGMIRSRQLCFNNDGVLDMLEMRINARRHEINLIMNEARRPAEGGTSEQVQVCRDGGQDAAAAVEFKHARLLPFGEDIMAKSVWEIVELGGVVTKSNTRVARSTPDMVGLVSRHTVPLGKNASVNADVHTVIKRFNVTAGLVALIESHSEWSVKYPASGVARSTTEEGGWVMVHEYPLKACAKTIWEIIELGGLITDRHFRVAKRSNDVVGMASRFTIPLDPGNCNTVNVDVHAVAKRFTGPVGMVVLVESRSEWSIDHSTASGWKQITEEAGWVAVNEHPQQSEGAKHHACQLQTTMKLRPNASDVDGCGSTSTRQTFTGNIGDVVIPSFREIMSSHHQSVENFLLDSSRAIKA</sequence>
<dbReference type="VEuPathDB" id="FungiDB:PC110_g20328"/>
<dbReference type="EMBL" id="JAENGZ010001063">
    <property type="protein sequence ID" value="KAG6951025.1"/>
    <property type="molecule type" value="Genomic_DNA"/>
</dbReference>
<proteinExistence type="predicted"/>